<dbReference type="Gene3D" id="1.10.2020.20">
    <property type="match status" value="1"/>
</dbReference>
<evidence type="ECO:0000256" key="3">
    <source>
        <dbReference type="ARBA" id="ARBA00022490"/>
    </source>
</evidence>
<dbReference type="Gene3D" id="2.30.29.70">
    <property type="entry name" value="Proteasomal ubiquitin receptor Rpn13/ADRM1"/>
    <property type="match status" value="1"/>
</dbReference>
<comment type="subcellular location">
    <subcellularLocation>
        <location evidence="2">Cytoplasm</location>
    </subcellularLocation>
    <subcellularLocation>
        <location evidence="1">Nucleus</location>
    </subcellularLocation>
</comment>
<evidence type="ECO:0000256" key="1">
    <source>
        <dbReference type="ARBA" id="ARBA00004123"/>
    </source>
</evidence>
<dbReference type="Proteomes" id="UP001165082">
    <property type="component" value="Unassembled WGS sequence"/>
</dbReference>
<evidence type="ECO:0000313" key="7">
    <source>
        <dbReference type="EMBL" id="GMI11462.1"/>
    </source>
</evidence>
<dbReference type="GO" id="GO:0005737">
    <property type="term" value="C:cytoplasm"/>
    <property type="evidence" value="ECO:0007669"/>
    <property type="project" value="UniProtKB-SubCell"/>
</dbReference>
<dbReference type="InterPro" id="IPR038633">
    <property type="entry name" value="Rpn13/ADRM1_Pru_sf"/>
</dbReference>
<comment type="caution">
    <text evidence="7">The sequence shown here is derived from an EMBL/GenBank/DDBJ whole genome shotgun (WGS) entry which is preliminary data.</text>
</comment>
<dbReference type="PROSITE" id="PS51917">
    <property type="entry name" value="PRU"/>
    <property type="match status" value="1"/>
</dbReference>
<keyword evidence="8" id="KW-1185">Reference proteome</keyword>
<keyword evidence="3" id="KW-0963">Cytoplasm</keyword>
<dbReference type="InterPro" id="IPR038108">
    <property type="entry name" value="RPN13_DEUBAD_sf"/>
</dbReference>
<dbReference type="OrthoDB" id="340431at2759"/>
<evidence type="ECO:0000313" key="8">
    <source>
        <dbReference type="Proteomes" id="UP001165082"/>
    </source>
</evidence>
<organism evidence="7 8">
    <name type="scientific">Triparma retinervis</name>
    <dbReference type="NCBI Taxonomy" id="2557542"/>
    <lineage>
        <taxon>Eukaryota</taxon>
        <taxon>Sar</taxon>
        <taxon>Stramenopiles</taxon>
        <taxon>Ochrophyta</taxon>
        <taxon>Bolidophyceae</taxon>
        <taxon>Parmales</taxon>
        <taxon>Triparmaceae</taxon>
        <taxon>Triparma</taxon>
    </lineage>
</organism>
<evidence type="ECO:0000256" key="5">
    <source>
        <dbReference type="ARBA" id="ARBA00023242"/>
    </source>
</evidence>
<keyword evidence="5" id="KW-0539">Nucleus</keyword>
<dbReference type="GO" id="GO:0061133">
    <property type="term" value="F:endopeptidase activator activity"/>
    <property type="evidence" value="ECO:0007669"/>
    <property type="project" value="TreeGrafter"/>
</dbReference>
<evidence type="ECO:0000259" key="6">
    <source>
        <dbReference type="PROSITE" id="PS51917"/>
    </source>
</evidence>
<sequence length="324" mass="33461">MDLQRMMALMGQGGGMGGGAAPTNEVLMSFKAGQCHCESKGDGSFEVVPKKGKGTLKVTKSPEGMMEVVWEDRKTKEDKENLMVFPGDAELTKVDTGKEGDRVLLFQYKSSDRRFFYWLQDLDGEKDDENVKEVNKLINEPAGVPAAAAAAIDTGESPATTSTAVDTSVEASNASNALTADALASILNGAQTPAAGSAAAAAPSTTPAAVPIDFFAAPGATPAPGGAAATPAAPSKGLTLESLQGALGNLANQPTPVPLTEVLEPGSVIETGILEDEDVVAKLLPLLPEGQQTKESLEEAMNRGDGIAAFLEAVMKKNEGGKKD</sequence>
<dbReference type="GO" id="GO:0008541">
    <property type="term" value="C:proteasome regulatory particle, lid subcomplex"/>
    <property type="evidence" value="ECO:0007669"/>
    <property type="project" value="TreeGrafter"/>
</dbReference>
<accession>A0A9W7KTX0</accession>
<evidence type="ECO:0000256" key="4">
    <source>
        <dbReference type="ARBA" id="ARBA00022942"/>
    </source>
</evidence>
<dbReference type="AlphaFoldDB" id="A0A9W7KTX0"/>
<dbReference type="EMBL" id="BRXZ01000424">
    <property type="protein sequence ID" value="GMI11462.1"/>
    <property type="molecule type" value="Genomic_DNA"/>
</dbReference>
<dbReference type="Pfam" id="PF04683">
    <property type="entry name" value="Rpn13_ADRM1_Pru"/>
    <property type="match status" value="1"/>
</dbReference>
<gene>
    <name evidence="7" type="ORF">TrRE_jg7292</name>
</gene>
<dbReference type="GO" id="GO:0005634">
    <property type="term" value="C:nucleus"/>
    <property type="evidence" value="ECO:0007669"/>
    <property type="project" value="UniProtKB-SubCell"/>
</dbReference>
<feature type="domain" description="Pru" evidence="6">
    <location>
        <begin position="22"/>
        <end position="141"/>
    </location>
</feature>
<name>A0A9W7KTX0_9STRA</name>
<evidence type="ECO:0000256" key="2">
    <source>
        <dbReference type="ARBA" id="ARBA00004496"/>
    </source>
</evidence>
<dbReference type="InterPro" id="IPR044868">
    <property type="entry name" value="Rpn13/ADRM1_Pru"/>
</dbReference>
<dbReference type="InterPro" id="IPR006773">
    <property type="entry name" value="Rpn13/ADRM1"/>
</dbReference>
<proteinExistence type="predicted"/>
<dbReference type="GO" id="GO:0070628">
    <property type="term" value="F:proteasome binding"/>
    <property type="evidence" value="ECO:0007669"/>
    <property type="project" value="TreeGrafter"/>
</dbReference>
<protein>
    <recommendedName>
        <fullName evidence="6">Pru domain-containing protein</fullName>
    </recommendedName>
</protein>
<dbReference type="PANTHER" id="PTHR12225">
    <property type="entry name" value="ADHESION REGULATING MOLECULE 1 110 KDA CELL MEMBRANE GLYCOPROTEIN"/>
    <property type="match status" value="1"/>
</dbReference>
<dbReference type="PANTHER" id="PTHR12225:SF0">
    <property type="entry name" value="PROTEASOMAL UBIQUITIN RECEPTOR ADRM1"/>
    <property type="match status" value="1"/>
</dbReference>
<reference evidence="7" key="1">
    <citation type="submission" date="2022-07" db="EMBL/GenBank/DDBJ databases">
        <title>Genome analysis of Parmales, a sister group of diatoms, reveals the evolutionary specialization of diatoms from phago-mixotrophs to photoautotrophs.</title>
        <authorList>
            <person name="Ban H."/>
            <person name="Sato S."/>
            <person name="Yoshikawa S."/>
            <person name="Kazumasa Y."/>
            <person name="Nakamura Y."/>
            <person name="Ichinomiya M."/>
            <person name="Saitoh K."/>
            <person name="Sato N."/>
            <person name="Blanc-Mathieu R."/>
            <person name="Endo H."/>
            <person name="Kuwata A."/>
            <person name="Ogata H."/>
        </authorList>
    </citation>
    <scope>NUCLEOTIDE SEQUENCE</scope>
</reference>
<keyword evidence="4" id="KW-0647">Proteasome</keyword>